<reference evidence="4 5" key="1">
    <citation type="submission" date="2023-07" db="EMBL/GenBank/DDBJ databases">
        <title>Genomic Encyclopedia of Type Strains, Phase IV (KMG-IV): sequencing the most valuable type-strain genomes for metagenomic binning, comparative biology and taxonomic classification.</title>
        <authorList>
            <person name="Goeker M."/>
        </authorList>
    </citation>
    <scope>NUCLEOTIDE SEQUENCE [LARGE SCALE GENOMIC DNA]</scope>
    <source>
        <strain evidence="4 5">DSM 3770</strain>
    </source>
</reference>
<comment type="caution">
    <text evidence="4">The sequence shown here is derived from an EMBL/GenBank/DDBJ whole genome shotgun (WGS) entry which is preliminary data.</text>
</comment>
<sequence>MSRDVSPETGVATVAAVAGAEAERRALRHSLSLYATGVCVITTLAPDGEKVGLTVNSFASVSLDPPLVLWSLARTSPRVPVFRGATHFAVNVLSGAQEELCNRFARPGADRFAGLDLDAGAGGAPLLPGCLATFECARHEVVEGGDHVILIGKVLTHTRGSAADALVFCNGALRNWSGLREVAHG</sequence>
<dbReference type="SMART" id="SM00903">
    <property type="entry name" value="Flavin_Reduct"/>
    <property type="match status" value="1"/>
</dbReference>
<evidence type="ECO:0000313" key="4">
    <source>
        <dbReference type="EMBL" id="MDQ0505012.1"/>
    </source>
</evidence>
<keyword evidence="5" id="KW-1185">Reference proteome</keyword>
<dbReference type="Gene3D" id="2.30.110.10">
    <property type="entry name" value="Electron Transport, Fmn-binding Protein, Chain A"/>
    <property type="match status" value="1"/>
</dbReference>
<proteinExistence type="inferred from homology"/>
<gene>
    <name evidence="4" type="ORF">QOZ94_001794</name>
</gene>
<dbReference type="InterPro" id="IPR012349">
    <property type="entry name" value="Split_barrel_FMN-bd"/>
</dbReference>
<comment type="similarity">
    <text evidence="1">Belongs to the non-flavoprotein flavin reductase family.</text>
</comment>
<dbReference type="EMBL" id="JAUSVY010000003">
    <property type="protein sequence ID" value="MDQ0505012.1"/>
    <property type="molecule type" value="Genomic_DNA"/>
</dbReference>
<dbReference type="SUPFAM" id="SSF50475">
    <property type="entry name" value="FMN-binding split barrel"/>
    <property type="match status" value="1"/>
</dbReference>
<dbReference type="Pfam" id="PF01613">
    <property type="entry name" value="Flavin_Reduct"/>
    <property type="match status" value="1"/>
</dbReference>
<dbReference type="PANTHER" id="PTHR30466">
    <property type="entry name" value="FLAVIN REDUCTASE"/>
    <property type="match status" value="1"/>
</dbReference>
<evidence type="ECO:0000259" key="3">
    <source>
        <dbReference type="SMART" id="SM00903"/>
    </source>
</evidence>
<protein>
    <submittedName>
        <fullName evidence="4">Flavin reductase (DIM6/NTAB) family NADH-FMN oxidoreductase RutF</fullName>
    </submittedName>
</protein>
<organism evidence="4 5">
    <name type="scientific">Xanthobacter agilis</name>
    <dbReference type="NCBI Taxonomy" id="47492"/>
    <lineage>
        <taxon>Bacteria</taxon>
        <taxon>Pseudomonadati</taxon>
        <taxon>Pseudomonadota</taxon>
        <taxon>Alphaproteobacteria</taxon>
        <taxon>Hyphomicrobiales</taxon>
        <taxon>Xanthobacteraceae</taxon>
        <taxon>Xanthobacter</taxon>
    </lineage>
</organism>
<dbReference type="InterPro" id="IPR002563">
    <property type="entry name" value="Flavin_Rdtase-like_dom"/>
</dbReference>
<dbReference type="RefSeq" id="WP_237344613.1">
    <property type="nucleotide sequence ID" value="NZ_JABWGX010000005.1"/>
</dbReference>
<evidence type="ECO:0000256" key="2">
    <source>
        <dbReference type="ARBA" id="ARBA00023002"/>
    </source>
</evidence>
<dbReference type="Proteomes" id="UP001241747">
    <property type="component" value="Unassembled WGS sequence"/>
</dbReference>
<feature type="domain" description="Flavin reductase like" evidence="3">
    <location>
        <begin position="31"/>
        <end position="175"/>
    </location>
</feature>
<name>A0ABU0LCZ1_XANAG</name>
<evidence type="ECO:0000256" key="1">
    <source>
        <dbReference type="ARBA" id="ARBA00008898"/>
    </source>
</evidence>
<accession>A0ABU0LCZ1</accession>
<evidence type="ECO:0000313" key="5">
    <source>
        <dbReference type="Proteomes" id="UP001241747"/>
    </source>
</evidence>
<dbReference type="PANTHER" id="PTHR30466:SF11">
    <property type="entry name" value="FLAVIN-DEPENDENT MONOOXYGENASE, REDUCTASE SUBUNIT HSAB"/>
    <property type="match status" value="1"/>
</dbReference>
<dbReference type="InterPro" id="IPR050268">
    <property type="entry name" value="NADH-dep_flavin_reductase"/>
</dbReference>
<keyword evidence="2" id="KW-0560">Oxidoreductase</keyword>